<proteinExistence type="predicted"/>
<keyword evidence="3" id="KW-1185">Reference proteome</keyword>
<accession>A0AAQ3PJF6</accession>
<gene>
    <name evidence="2" type="ORF">U9M48_004115</name>
</gene>
<organism evidence="2 3">
    <name type="scientific">Paspalum notatum var. saurae</name>
    <dbReference type="NCBI Taxonomy" id="547442"/>
    <lineage>
        <taxon>Eukaryota</taxon>
        <taxon>Viridiplantae</taxon>
        <taxon>Streptophyta</taxon>
        <taxon>Embryophyta</taxon>
        <taxon>Tracheophyta</taxon>
        <taxon>Spermatophyta</taxon>
        <taxon>Magnoliopsida</taxon>
        <taxon>Liliopsida</taxon>
        <taxon>Poales</taxon>
        <taxon>Poaceae</taxon>
        <taxon>PACMAD clade</taxon>
        <taxon>Panicoideae</taxon>
        <taxon>Andropogonodae</taxon>
        <taxon>Paspaleae</taxon>
        <taxon>Paspalinae</taxon>
        <taxon>Paspalum</taxon>
    </lineage>
</organism>
<evidence type="ECO:0000313" key="3">
    <source>
        <dbReference type="Proteomes" id="UP001341281"/>
    </source>
</evidence>
<reference evidence="2 3" key="1">
    <citation type="submission" date="2024-02" db="EMBL/GenBank/DDBJ databases">
        <title>High-quality chromosome-scale genome assembly of Pensacola bahiagrass (Paspalum notatum Flugge var. saurae).</title>
        <authorList>
            <person name="Vega J.M."/>
            <person name="Podio M."/>
            <person name="Orjuela J."/>
            <person name="Siena L.A."/>
            <person name="Pessino S.C."/>
            <person name="Combes M.C."/>
            <person name="Mariac C."/>
            <person name="Albertini E."/>
            <person name="Pupilli F."/>
            <person name="Ortiz J.P.A."/>
            <person name="Leblanc O."/>
        </authorList>
    </citation>
    <scope>NUCLEOTIDE SEQUENCE [LARGE SCALE GENOMIC DNA]</scope>
    <source>
        <strain evidence="2">R1</strain>
        <tissue evidence="2">Leaf</tissue>
    </source>
</reference>
<protein>
    <submittedName>
        <fullName evidence="2">Uncharacterized protein</fullName>
    </submittedName>
</protein>
<name>A0AAQ3PJF6_PASNO</name>
<feature type="region of interest" description="Disordered" evidence="1">
    <location>
        <begin position="1"/>
        <end position="23"/>
    </location>
</feature>
<dbReference type="AlphaFoldDB" id="A0AAQ3PJF6"/>
<sequence>MHQPAVDTRRSEREQVLTPPSPQRHLLPCRATSIVAVRCAGCRSVIHSTGFASTRLSVLVLSAQMDGNRMHRVGRQQHMGDTILTTHERQGQLWNSRCKCQHFDDTDGLQGHGEHQLLQFLSKYGISSICQFK</sequence>
<dbReference type="Proteomes" id="UP001341281">
    <property type="component" value="Chromosome 01"/>
</dbReference>
<evidence type="ECO:0000313" key="2">
    <source>
        <dbReference type="EMBL" id="WVZ53129.1"/>
    </source>
</evidence>
<evidence type="ECO:0000256" key="1">
    <source>
        <dbReference type="SAM" id="MobiDB-lite"/>
    </source>
</evidence>
<dbReference type="EMBL" id="CP144745">
    <property type="protein sequence ID" value="WVZ53129.1"/>
    <property type="molecule type" value="Genomic_DNA"/>
</dbReference>